<keyword evidence="5" id="KW-1185">Reference proteome</keyword>
<name>S8ECG5_FOMSC</name>
<dbReference type="InterPro" id="IPR013320">
    <property type="entry name" value="ConA-like_dom_sf"/>
</dbReference>
<feature type="signal peptide" evidence="2">
    <location>
        <begin position="1"/>
        <end position="18"/>
    </location>
</feature>
<feature type="domain" description="GH16" evidence="3">
    <location>
        <begin position="26"/>
        <end position="281"/>
    </location>
</feature>
<dbReference type="Proteomes" id="UP000015241">
    <property type="component" value="Unassembled WGS sequence"/>
</dbReference>
<evidence type="ECO:0000313" key="4">
    <source>
        <dbReference type="EMBL" id="EPT00919.1"/>
    </source>
</evidence>
<dbReference type="FunFam" id="2.60.120.200:FF:000179">
    <property type="entry name" value="Unplaced genomic scaffold supercont1.19, whole genome shotgun sequence"/>
    <property type="match status" value="1"/>
</dbReference>
<accession>S8ECG5</accession>
<dbReference type="PANTHER" id="PTHR10963:SF24">
    <property type="entry name" value="GLYCOSIDASE C21B10.07-RELATED"/>
    <property type="match status" value="1"/>
</dbReference>
<dbReference type="EMBL" id="KE504145">
    <property type="protein sequence ID" value="EPT00919.1"/>
    <property type="molecule type" value="Genomic_DNA"/>
</dbReference>
<evidence type="ECO:0000256" key="2">
    <source>
        <dbReference type="SAM" id="SignalP"/>
    </source>
</evidence>
<dbReference type="PROSITE" id="PS51762">
    <property type="entry name" value="GH16_2"/>
    <property type="match status" value="1"/>
</dbReference>
<sequence>MKAAALTAAALYSGSALAATSYSLVKDYAGQNFFDGWVFYDQYDNTTNGDIEYVSQKNATQDKLAYVNDNGAAIIKVDNTTFVPWNEKRNSVRITTSDYFALGTVLIMDANHIPYGCGIWPSYWTKGETWPAGGEIDIVEAINSMTANQYALHSNEGCSASSSASFSGSLGDSDCNATAGCTFGESKDNSYGPGFAAAGGGVYATKFDEDGVAIWFWSRNNVPSSISSGSNEKIDLSDWGTPSANYSTAECNVAEFFSPQQIVLDITMCGDWAGTPTIYGAMCPITGASQANATSCYMQNVYNNGNQTALATAYFEINYIKAYNVNGTLVDSGGSTTSVNPSSAAASGTATKSGSGSASTSGTGGSSGAVSVVASGAAKAWAMAAGVGALFVWTLM</sequence>
<gene>
    <name evidence="4" type="ORF">FOMPIDRAFT_159947</name>
</gene>
<feature type="region of interest" description="Disordered" evidence="1">
    <location>
        <begin position="340"/>
        <end position="366"/>
    </location>
</feature>
<dbReference type="InterPro" id="IPR050546">
    <property type="entry name" value="Glycosyl_Hydrlase_16"/>
</dbReference>
<evidence type="ECO:0000259" key="3">
    <source>
        <dbReference type="PROSITE" id="PS51762"/>
    </source>
</evidence>
<dbReference type="Pfam" id="PF26113">
    <property type="entry name" value="GH16_XgeA"/>
    <property type="match status" value="1"/>
</dbReference>
<dbReference type="InterPro" id="IPR000757">
    <property type="entry name" value="Beta-glucanase-like"/>
</dbReference>
<dbReference type="eggNOG" id="ENOG502SKEN">
    <property type="taxonomic scope" value="Eukaryota"/>
</dbReference>
<organism evidence="4 5">
    <name type="scientific">Fomitopsis schrenkii</name>
    <name type="common">Brown rot fungus</name>
    <dbReference type="NCBI Taxonomy" id="2126942"/>
    <lineage>
        <taxon>Eukaryota</taxon>
        <taxon>Fungi</taxon>
        <taxon>Dikarya</taxon>
        <taxon>Basidiomycota</taxon>
        <taxon>Agaricomycotina</taxon>
        <taxon>Agaricomycetes</taxon>
        <taxon>Polyporales</taxon>
        <taxon>Fomitopsis</taxon>
    </lineage>
</organism>
<dbReference type="AlphaFoldDB" id="S8ECG5"/>
<protein>
    <recommendedName>
        <fullName evidence="3">GH16 domain-containing protein</fullName>
    </recommendedName>
</protein>
<evidence type="ECO:0000313" key="5">
    <source>
        <dbReference type="Proteomes" id="UP000015241"/>
    </source>
</evidence>
<dbReference type="Gene3D" id="2.60.120.200">
    <property type="match status" value="1"/>
</dbReference>
<feature type="chain" id="PRO_5004562918" description="GH16 domain-containing protein" evidence="2">
    <location>
        <begin position="19"/>
        <end position="396"/>
    </location>
</feature>
<dbReference type="HOGENOM" id="CLU_016972_2_1_1"/>
<dbReference type="SUPFAM" id="SSF49899">
    <property type="entry name" value="Concanavalin A-like lectins/glucanases"/>
    <property type="match status" value="1"/>
</dbReference>
<dbReference type="STRING" id="743788.S8ECG5"/>
<dbReference type="InParanoid" id="S8ECG5"/>
<dbReference type="GO" id="GO:0004553">
    <property type="term" value="F:hydrolase activity, hydrolyzing O-glycosyl compounds"/>
    <property type="evidence" value="ECO:0007669"/>
    <property type="project" value="InterPro"/>
</dbReference>
<reference evidence="4 5" key="1">
    <citation type="journal article" date="2012" name="Science">
        <title>The Paleozoic origin of enzymatic lignin decomposition reconstructed from 31 fungal genomes.</title>
        <authorList>
            <person name="Floudas D."/>
            <person name="Binder M."/>
            <person name="Riley R."/>
            <person name="Barry K."/>
            <person name="Blanchette R.A."/>
            <person name="Henrissat B."/>
            <person name="Martinez A.T."/>
            <person name="Otillar R."/>
            <person name="Spatafora J.W."/>
            <person name="Yadav J.S."/>
            <person name="Aerts A."/>
            <person name="Benoit I."/>
            <person name="Boyd A."/>
            <person name="Carlson A."/>
            <person name="Copeland A."/>
            <person name="Coutinho P.M."/>
            <person name="de Vries R.P."/>
            <person name="Ferreira P."/>
            <person name="Findley K."/>
            <person name="Foster B."/>
            <person name="Gaskell J."/>
            <person name="Glotzer D."/>
            <person name="Gorecki P."/>
            <person name="Heitman J."/>
            <person name="Hesse C."/>
            <person name="Hori C."/>
            <person name="Igarashi K."/>
            <person name="Jurgens J.A."/>
            <person name="Kallen N."/>
            <person name="Kersten P."/>
            <person name="Kohler A."/>
            <person name="Kuees U."/>
            <person name="Kumar T.K.A."/>
            <person name="Kuo A."/>
            <person name="LaButti K."/>
            <person name="Larrondo L.F."/>
            <person name="Lindquist E."/>
            <person name="Ling A."/>
            <person name="Lombard V."/>
            <person name="Lucas S."/>
            <person name="Lundell T."/>
            <person name="Martin R."/>
            <person name="McLaughlin D.J."/>
            <person name="Morgenstern I."/>
            <person name="Morin E."/>
            <person name="Murat C."/>
            <person name="Nagy L.G."/>
            <person name="Nolan M."/>
            <person name="Ohm R.A."/>
            <person name="Patyshakuliyeva A."/>
            <person name="Rokas A."/>
            <person name="Ruiz-Duenas F.J."/>
            <person name="Sabat G."/>
            <person name="Salamov A."/>
            <person name="Samejima M."/>
            <person name="Schmutz J."/>
            <person name="Slot J.C."/>
            <person name="St John F."/>
            <person name="Stenlid J."/>
            <person name="Sun H."/>
            <person name="Sun S."/>
            <person name="Syed K."/>
            <person name="Tsang A."/>
            <person name="Wiebenga A."/>
            <person name="Young D."/>
            <person name="Pisabarro A."/>
            <person name="Eastwood D.C."/>
            <person name="Martin F."/>
            <person name="Cullen D."/>
            <person name="Grigoriev I.V."/>
            <person name="Hibbett D.S."/>
        </authorList>
    </citation>
    <scope>NUCLEOTIDE SEQUENCE</scope>
    <source>
        <strain evidence="5">FP-58527</strain>
    </source>
</reference>
<evidence type="ECO:0000256" key="1">
    <source>
        <dbReference type="SAM" id="MobiDB-lite"/>
    </source>
</evidence>
<dbReference type="OrthoDB" id="192832at2759"/>
<feature type="compositionally biased region" description="Low complexity" evidence="1">
    <location>
        <begin position="342"/>
        <end position="361"/>
    </location>
</feature>
<proteinExistence type="predicted"/>
<dbReference type="GO" id="GO:0009251">
    <property type="term" value="P:glucan catabolic process"/>
    <property type="evidence" value="ECO:0007669"/>
    <property type="project" value="TreeGrafter"/>
</dbReference>
<keyword evidence="2" id="KW-0732">Signal</keyword>
<dbReference type="PANTHER" id="PTHR10963">
    <property type="entry name" value="GLYCOSYL HYDROLASE-RELATED"/>
    <property type="match status" value="1"/>
</dbReference>